<dbReference type="InterPro" id="IPR016181">
    <property type="entry name" value="Acyl_CoA_acyltransferase"/>
</dbReference>
<dbReference type="InterPro" id="IPR050644">
    <property type="entry name" value="PG_Glycine_Bridge_Synth"/>
</dbReference>
<dbReference type="Proteomes" id="UP001652504">
    <property type="component" value="Unassembled WGS sequence"/>
</dbReference>
<dbReference type="InterPro" id="IPR038740">
    <property type="entry name" value="BioF2-like_GNAT_dom"/>
</dbReference>
<dbReference type="Gene3D" id="3.40.630.30">
    <property type="match status" value="2"/>
</dbReference>
<reference evidence="2 3" key="1">
    <citation type="submission" date="2022-10" db="EMBL/GenBank/DDBJ databases">
        <title>Aestuariibacter sp. AA17 isolated from Montipora capitata coral fragment.</title>
        <authorList>
            <person name="Emsley S.A."/>
            <person name="Pfannmuller K.M."/>
            <person name="Loughran R.M."/>
            <person name="Shlafstein M."/>
            <person name="Papke E."/>
            <person name="Saw J.H."/>
            <person name="Ushijima B."/>
            <person name="Videau P."/>
        </authorList>
    </citation>
    <scope>NUCLEOTIDE SEQUENCE [LARGE SCALE GENOMIC DNA]</scope>
    <source>
        <strain evidence="2 3">AA17</strain>
    </source>
</reference>
<protein>
    <submittedName>
        <fullName evidence="2">FemAB family PEP-CTERM system-associated protein</fullName>
    </submittedName>
</protein>
<dbReference type="SUPFAM" id="SSF55729">
    <property type="entry name" value="Acyl-CoA N-acyltransferases (Nat)"/>
    <property type="match status" value="2"/>
</dbReference>
<dbReference type="PANTHER" id="PTHR36174">
    <property type="entry name" value="LIPID II:GLYCINE GLYCYLTRANSFERASE"/>
    <property type="match status" value="1"/>
</dbReference>
<accession>A0ABT3ABI9</accession>
<evidence type="ECO:0000259" key="1">
    <source>
        <dbReference type="Pfam" id="PF13480"/>
    </source>
</evidence>
<comment type="caution">
    <text evidence="2">The sequence shown here is derived from an EMBL/GenBank/DDBJ whole genome shotgun (WGS) entry which is preliminary data.</text>
</comment>
<dbReference type="PANTHER" id="PTHR36174:SF1">
    <property type="entry name" value="LIPID II:GLYCINE GLYCYLTRANSFERASE"/>
    <property type="match status" value="1"/>
</dbReference>
<keyword evidence="3" id="KW-1185">Reference proteome</keyword>
<dbReference type="NCBIfam" id="TIGR03019">
    <property type="entry name" value="pepcterm_femAB"/>
    <property type="match status" value="1"/>
</dbReference>
<organism evidence="2 3">
    <name type="scientific">Fluctibacter corallii</name>
    <dbReference type="NCBI Taxonomy" id="2984329"/>
    <lineage>
        <taxon>Bacteria</taxon>
        <taxon>Pseudomonadati</taxon>
        <taxon>Pseudomonadota</taxon>
        <taxon>Gammaproteobacteria</taxon>
        <taxon>Alteromonadales</taxon>
        <taxon>Alteromonadaceae</taxon>
        <taxon>Fluctibacter</taxon>
    </lineage>
</organism>
<dbReference type="RefSeq" id="WP_263713337.1">
    <property type="nucleotide sequence ID" value="NZ_JAOWKX010000008.1"/>
</dbReference>
<proteinExistence type="predicted"/>
<evidence type="ECO:0000313" key="3">
    <source>
        <dbReference type="Proteomes" id="UP001652504"/>
    </source>
</evidence>
<dbReference type="InterPro" id="IPR017469">
    <property type="entry name" value="PEP-CTERM_FemAB-rel"/>
</dbReference>
<gene>
    <name evidence="2" type="ORF">OE749_15240</name>
</gene>
<dbReference type="EMBL" id="JAOWKX010000008">
    <property type="protein sequence ID" value="MCV2886047.1"/>
    <property type="molecule type" value="Genomic_DNA"/>
</dbReference>
<name>A0ABT3ABI9_9ALTE</name>
<sequence length="348" mass="39453">MQGQMEVRTLGDSESELQRWDAFVDGCEQGSFFHLSGWKLIVESVYRHKAHYLYVEQNGEITGVLPLVEQQSKLFGHSLISTPFCVYGGVASADEAVMTCLEDAAIALGHTLGVDYLELRYRQARNNPKLTEKCAHSSFGIPLGEDDEKILATVKKKQRAVIRHSLKNDLTYRVDQDVDTAYDIYSESVRNLGTPVFPKAYFRALKETFKDRCEVLTVEKEGAPYSSVLSFYYKGEVLPYYGGGTFGARALKSNDYMYYQLMCHAKANRDADHFDFGRSKDDSGAYAYKRSWGMEPVPLHYQFCLIKGDALPNLSPNNPKYQLLINTWKKLPVWMSRAIGPFVSKYLG</sequence>
<feature type="domain" description="BioF2-like acetyltransferase" evidence="1">
    <location>
        <begin position="156"/>
        <end position="290"/>
    </location>
</feature>
<dbReference type="Pfam" id="PF13480">
    <property type="entry name" value="Acetyltransf_6"/>
    <property type="match status" value="1"/>
</dbReference>
<evidence type="ECO:0000313" key="2">
    <source>
        <dbReference type="EMBL" id="MCV2886047.1"/>
    </source>
</evidence>